<organism evidence="5 6">
    <name type="scientific">Halomonas korlensis</name>
    <dbReference type="NCBI Taxonomy" id="463301"/>
    <lineage>
        <taxon>Bacteria</taxon>
        <taxon>Pseudomonadati</taxon>
        <taxon>Pseudomonadota</taxon>
        <taxon>Gammaproteobacteria</taxon>
        <taxon>Oceanospirillales</taxon>
        <taxon>Halomonadaceae</taxon>
        <taxon>Halomonas</taxon>
    </lineage>
</organism>
<keyword evidence="1 4" id="KW-0812">Transmembrane</keyword>
<dbReference type="SUPFAM" id="SSF103473">
    <property type="entry name" value="MFS general substrate transporter"/>
    <property type="match status" value="1"/>
</dbReference>
<evidence type="ECO:0000256" key="3">
    <source>
        <dbReference type="ARBA" id="ARBA00023136"/>
    </source>
</evidence>
<feature type="transmembrane region" description="Helical" evidence="4">
    <location>
        <begin position="325"/>
        <end position="348"/>
    </location>
</feature>
<sequence length="426" mass="44315">MVGNGGVGVSMTDAEKLRIQALRVDQGRKENRGRWVFIGLMVLVGLNLRPALSSLAPLLTRIQQDTGLSALAIGALTTLPVLCLGLFAPIAPWLAKHLGAERTLSFALLLLAVGLLLRGVPLSPLLFAGTLLVGAAIGIAGALLPALVKREMAVGADLMTGVYTMALCLGGALGAGLSIPLTDALGGWQLGLASWSLLAMLALVGWQTLMPRRTVGVTVADTAGSMRALLSQPLAWQVMLMMGSQSSLAYIVFGWLPTLLVARGYSEADAGWMMGASVMCQLLSALLAPWLARLGRDQRPALLVVLGCIAAGIWLLLLGPMEWRWAGVVLLGLGQGGSFSLALTLIVLRSGTSRLAGKLSGLSQGGGYTLAALGPLGVGVMLHFEAGLGRITFVLLLITAVAAGFACLAGRNHRLEIDDTGHLVTR</sequence>
<dbReference type="PANTHER" id="PTHR23523">
    <property type="match status" value="1"/>
</dbReference>
<keyword evidence="3 4" id="KW-0472">Membrane</keyword>
<feature type="transmembrane region" description="Helical" evidence="4">
    <location>
        <begin position="187"/>
        <end position="206"/>
    </location>
</feature>
<evidence type="ECO:0000256" key="2">
    <source>
        <dbReference type="ARBA" id="ARBA00022989"/>
    </source>
</evidence>
<dbReference type="AlphaFoldDB" id="A0A1I7F372"/>
<dbReference type="Pfam" id="PF07690">
    <property type="entry name" value="MFS_1"/>
    <property type="match status" value="1"/>
</dbReference>
<accession>A0A1I7F372</accession>
<protein>
    <submittedName>
        <fullName evidence="5">MFS transporter, CP family, cyanate transporter</fullName>
    </submittedName>
</protein>
<proteinExistence type="predicted"/>
<evidence type="ECO:0000256" key="1">
    <source>
        <dbReference type="ARBA" id="ARBA00022692"/>
    </source>
</evidence>
<gene>
    <name evidence="5" type="ORF">SAMN04487955_101204</name>
</gene>
<feature type="transmembrane region" description="Helical" evidence="4">
    <location>
        <begin position="103"/>
        <end position="120"/>
    </location>
</feature>
<dbReference type="PANTHER" id="PTHR23523:SF2">
    <property type="entry name" value="2-NITROIMIDAZOLE TRANSPORTER"/>
    <property type="match status" value="1"/>
</dbReference>
<keyword evidence="2 4" id="KW-1133">Transmembrane helix</keyword>
<evidence type="ECO:0000313" key="5">
    <source>
        <dbReference type="EMBL" id="SFU30610.1"/>
    </source>
</evidence>
<dbReference type="STRING" id="463301.SAMN04487955_101204"/>
<feature type="transmembrane region" description="Helical" evidence="4">
    <location>
        <begin position="272"/>
        <end position="292"/>
    </location>
</feature>
<feature type="transmembrane region" description="Helical" evidence="4">
    <location>
        <begin position="68"/>
        <end position="91"/>
    </location>
</feature>
<feature type="transmembrane region" description="Helical" evidence="4">
    <location>
        <begin position="390"/>
        <end position="409"/>
    </location>
</feature>
<feature type="transmembrane region" description="Helical" evidence="4">
    <location>
        <begin position="160"/>
        <end position="181"/>
    </location>
</feature>
<name>A0A1I7F372_9GAMM</name>
<dbReference type="InterPro" id="IPR052524">
    <property type="entry name" value="MFS_Cyanate_Porter"/>
</dbReference>
<dbReference type="Proteomes" id="UP000198693">
    <property type="component" value="Unassembled WGS sequence"/>
</dbReference>
<dbReference type="InterPro" id="IPR011701">
    <property type="entry name" value="MFS"/>
</dbReference>
<dbReference type="GO" id="GO:0022857">
    <property type="term" value="F:transmembrane transporter activity"/>
    <property type="evidence" value="ECO:0007669"/>
    <property type="project" value="InterPro"/>
</dbReference>
<dbReference type="CDD" id="cd17339">
    <property type="entry name" value="MFS_NIMT_CynX_like"/>
    <property type="match status" value="1"/>
</dbReference>
<feature type="transmembrane region" description="Helical" evidence="4">
    <location>
        <begin position="126"/>
        <end position="148"/>
    </location>
</feature>
<evidence type="ECO:0000256" key="4">
    <source>
        <dbReference type="SAM" id="Phobius"/>
    </source>
</evidence>
<dbReference type="Gene3D" id="1.20.1250.20">
    <property type="entry name" value="MFS general substrate transporter like domains"/>
    <property type="match status" value="2"/>
</dbReference>
<dbReference type="EMBL" id="FPBP01000001">
    <property type="protein sequence ID" value="SFU30610.1"/>
    <property type="molecule type" value="Genomic_DNA"/>
</dbReference>
<feature type="transmembrane region" description="Helical" evidence="4">
    <location>
        <begin position="301"/>
        <end position="319"/>
    </location>
</feature>
<reference evidence="6" key="1">
    <citation type="submission" date="2016-10" db="EMBL/GenBank/DDBJ databases">
        <authorList>
            <person name="Varghese N."/>
            <person name="Submissions S."/>
        </authorList>
    </citation>
    <scope>NUCLEOTIDE SEQUENCE [LARGE SCALE GENOMIC DNA]</scope>
    <source>
        <strain evidence="6">CGMCC 1.6981</strain>
    </source>
</reference>
<feature type="transmembrane region" description="Helical" evidence="4">
    <location>
        <begin position="368"/>
        <end position="384"/>
    </location>
</feature>
<evidence type="ECO:0000313" key="6">
    <source>
        <dbReference type="Proteomes" id="UP000198693"/>
    </source>
</evidence>
<dbReference type="InterPro" id="IPR036259">
    <property type="entry name" value="MFS_trans_sf"/>
</dbReference>
<feature type="transmembrane region" description="Helical" evidence="4">
    <location>
        <begin position="35"/>
        <end position="56"/>
    </location>
</feature>
<keyword evidence="6" id="KW-1185">Reference proteome</keyword>